<protein>
    <submittedName>
        <fullName evidence="3">YTH domain-containing protein</fullName>
    </submittedName>
</protein>
<evidence type="ECO:0000313" key="3">
    <source>
        <dbReference type="WBParaSite" id="HPBE_0002533001-mRNA-1"/>
    </source>
</evidence>
<organism evidence="2 3">
    <name type="scientific">Heligmosomoides polygyrus</name>
    <name type="common">Parasitic roundworm</name>
    <dbReference type="NCBI Taxonomy" id="6339"/>
    <lineage>
        <taxon>Eukaryota</taxon>
        <taxon>Metazoa</taxon>
        <taxon>Ecdysozoa</taxon>
        <taxon>Nematoda</taxon>
        <taxon>Chromadorea</taxon>
        <taxon>Rhabditida</taxon>
        <taxon>Rhabditina</taxon>
        <taxon>Rhabditomorpha</taxon>
        <taxon>Strongyloidea</taxon>
        <taxon>Heligmosomidae</taxon>
        <taxon>Heligmosomoides</taxon>
    </lineage>
</organism>
<dbReference type="WBParaSite" id="HPBE_0002533001-mRNA-1">
    <property type="protein sequence ID" value="HPBE_0002533001-mRNA-1"/>
    <property type="gene ID" value="HPBE_0002533001"/>
</dbReference>
<evidence type="ECO:0000313" key="2">
    <source>
        <dbReference type="Proteomes" id="UP000050761"/>
    </source>
</evidence>
<name>A0A183GRL0_HELPZ</name>
<dbReference type="AlphaFoldDB" id="A0A183GRL0"/>
<gene>
    <name evidence="1" type="ORF">HPBE_LOCUS25329</name>
</gene>
<dbReference type="EMBL" id="UZAH01037735">
    <property type="protein sequence ID" value="VDP50573.1"/>
    <property type="molecule type" value="Genomic_DNA"/>
</dbReference>
<sequence>MHSVIKPDKIVMLTMATARNEQYLHKLFANPFIAHMKVSINQFVEGSYLLAYFAPNAPSGRVQCLKFESSKLVFNSRVGGDQVDGAEKEANLPSLFLDKGLQITEICIPLVTT</sequence>
<accession>A0A183GRL0</accession>
<dbReference type="Proteomes" id="UP000050761">
    <property type="component" value="Unassembled WGS sequence"/>
</dbReference>
<evidence type="ECO:0000313" key="1">
    <source>
        <dbReference type="EMBL" id="VDP50573.1"/>
    </source>
</evidence>
<reference evidence="1 2" key="1">
    <citation type="submission" date="2018-11" db="EMBL/GenBank/DDBJ databases">
        <authorList>
            <consortium name="Pathogen Informatics"/>
        </authorList>
    </citation>
    <scope>NUCLEOTIDE SEQUENCE [LARGE SCALE GENOMIC DNA]</scope>
</reference>
<keyword evidence="2" id="KW-1185">Reference proteome</keyword>
<proteinExistence type="predicted"/>
<accession>A0A3P8HX30</accession>
<reference evidence="3" key="2">
    <citation type="submission" date="2019-09" db="UniProtKB">
        <authorList>
            <consortium name="WormBaseParasite"/>
        </authorList>
    </citation>
    <scope>IDENTIFICATION</scope>
</reference>